<dbReference type="AlphaFoldDB" id="A0A1V6PK05"/>
<proteinExistence type="predicted"/>
<dbReference type="EMBL" id="MDYN01000109">
    <property type="protein sequence ID" value="OQD77370.1"/>
    <property type="molecule type" value="Genomic_DNA"/>
</dbReference>
<sequence>MQRTEYARTSVDDSDEDTIILDLSGAGQGNASGFSNNDHGTTGSAVQSFVPLVDLTISTTSSPTQLPTSPVYALINTIDIKRTSPLPSLEVAAKNIAGYEATSPFGKHTASAVETAQIGMVGAFFGRKGTSYVRYNYLYSSPSFRLSCILPSDVPSDAKSFPEVLTVIRISFVR</sequence>
<organism evidence="1 2">
    <name type="scientific">Penicillium antarcticum</name>
    <dbReference type="NCBI Taxonomy" id="416450"/>
    <lineage>
        <taxon>Eukaryota</taxon>
        <taxon>Fungi</taxon>
        <taxon>Dikarya</taxon>
        <taxon>Ascomycota</taxon>
        <taxon>Pezizomycotina</taxon>
        <taxon>Eurotiomycetes</taxon>
        <taxon>Eurotiomycetidae</taxon>
        <taxon>Eurotiales</taxon>
        <taxon>Aspergillaceae</taxon>
        <taxon>Penicillium</taxon>
    </lineage>
</organism>
<keyword evidence="2" id="KW-1185">Reference proteome</keyword>
<reference evidence="2" key="1">
    <citation type="journal article" date="2017" name="Nat. Microbiol.">
        <title>Global analysis of biosynthetic gene clusters reveals vast potential of secondary metabolite production in Penicillium species.</title>
        <authorList>
            <person name="Nielsen J.C."/>
            <person name="Grijseels S."/>
            <person name="Prigent S."/>
            <person name="Ji B."/>
            <person name="Dainat J."/>
            <person name="Nielsen K.F."/>
            <person name="Frisvad J.C."/>
            <person name="Workman M."/>
            <person name="Nielsen J."/>
        </authorList>
    </citation>
    <scope>NUCLEOTIDE SEQUENCE [LARGE SCALE GENOMIC DNA]</scope>
    <source>
        <strain evidence="2">IBT 31811</strain>
    </source>
</reference>
<protein>
    <submittedName>
        <fullName evidence="1">Uncharacterized protein</fullName>
    </submittedName>
</protein>
<gene>
    <name evidence="1" type="ORF">PENANT_c109G00459</name>
</gene>
<evidence type="ECO:0000313" key="1">
    <source>
        <dbReference type="EMBL" id="OQD77370.1"/>
    </source>
</evidence>
<evidence type="ECO:0000313" key="2">
    <source>
        <dbReference type="Proteomes" id="UP000191672"/>
    </source>
</evidence>
<dbReference type="Proteomes" id="UP000191672">
    <property type="component" value="Unassembled WGS sequence"/>
</dbReference>
<accession>A0A1V6PK05</accession>
<name>A0A1V6PK05_9EURO</name>
<comment type="caution">
    <text evidence="1">The sequence shown here is derived from an EMBL/GenBank/DDBJ whole genome shotgun (WGS) entry which is preliminary data.</text>
</comment>